<keyword evidence="4 9" id="KW-0808">Transferase</keyword>
<dbReference type="Proteomes" id="UP000242818">
    <property type="component" value="Unassembled WGS sequence"/>
</dbReference>
<evidence type="ECO:0000256" key="9">
    <source>
        <dbReference type="HAMAP-Rule" id="MF_01148"/>
    </source>
</evidence>
<feature type="transmembrane region" description="Helical" evidence="9">
    <location>
        <begin position="110"/>
        <end position="129"/>
    </location>
</feature>
<comment type="similarity">
    <text evidence="2 9">Belongs to the CN hydrolase family. Apolipoprotein N-acyltransferase subfamily.</text>
</comment>
<dbReference type="NCBIfam" id="TIGR00546">
    <property type="entry name" value="lnt"/>
    <property type="match status" value="1"/>
</dbReference>
<feature type="transmembrane region" description="Helical" evidence="9">
    <location>
        <begin position="149"/>
        <end position="169"/>
    </location>
</feature>
<dbReference type="RefSeq" id="WP_089710295.1">
    <property type="nucleotide sequence ID" value="NZ_FMAR01000003.1"/>
</dbReference>
<comment type="catalytic activity">
    <reaction evidence="9">
        <text>N-terminal S-1,2-diacyl-sn-glyceryl-L-cysteinyl-[lipoprotein] + a glycerophospholipid = N-acyl-S-1,2-diacyl-sn-glyceryl-L-cysteinyl-[lipoprotein] + a 2-acyl-sn-glycero-3-phospholipid + H(+)</text>
        <dbReference type="Rhea" id="RHEA:48228"/>
        <dbReference type="Rhea" id="RHEA-COMP:14681"/>
        <dbReference type="Rhea" id="RHEA-COMP:14684"/>
        <dbReference type="ChEBI" id="CHEBI:15378"/>
        <dbReference type="ChEBI" id="CHEBI:136912"/>
        <dbReference type="ChEBI" id="CHEBI:140656"/>
        <dbReference type="ChEBI" id="CHEBI:140657"/>
        <dbReference type="ChEBI" id="CHEBI:140660"/>
        <dbReference type="EC" id="2.3.1.269"/>
    </reaction>
</comment>
<dbReference type="PROSITE" id="PS50263">
    <property type="entry name" value="CN_HYDROLASE"/>
    <property type="match status" value="1"/>
</dbReference>
<evidence type="ECO:0000256" key="4">
    <source>
        <dbReference type="ARBA" id="ARBA00022679"/>
    </source>
</evidence>
<evidence type="ECO:0000256" key="7">
    <source>
        <dbReference type="ARBA" id="ARBA00023136"/>
    </source>
</evidence>
<accession>A0A1C4BWG0</accession>
<comment type="function">
    <text evidence="9">Catalyzes the phospholipid dependent N-acylation of the N-terminal cysteine of apolipoprotein, the last step in lipoprotein maturation.</text>
</comment>
<dbReference type="InterPro" id="IPR003010">
    <property type="entry name" value="C-N_Hydrolase"/>
</dbReference>
<evidence type="ECO:0000256" key="6">
    <source>
        <dbReference type="ARBA" id="ARBA00022989"/>
    </source>
</evidence>
<keyword evidence="12" id="KW-1185">Reference proteome</keyword>
<keyword evidence="6 9" id="KW-1133">Transmembrane helix</keyword>
<dbReference type="Gene3D" id="3.60.110.10">
    <property type="entry name" value="Carbon-nitrogen hydrolase"/>
    <property type="match status" value="1"/>
</dbReference>
<evidence type="ECO:0000313" key="11">
    <source>
        <dbReference type="EMBL" id="SCC11197.1"/>
    </source>
</evidence>
<dbReference type="Pfam" id="PF20154">
    <property type="entry name" value="LNT_N"/>
    <property type="match status" value="1"/>
</dbReference>
<dbReference type="AlphaFoldDB" id="A0A1C4BWG0"/>
<keyword evidence="8 9" id="KW-0012">Acyltransferase</keyword>
<feature type="transmembrane region" description="Helical" evidence="9">
    <location>
        <begin position="28"/>
        <end position="45"/>
    </location>
</feature>
<feature type="transmembrane region" description="Helical" evidence="9">
    <location>
        <begin position="77"/>
        <end position="98"/>
    </location>
</feature>
<keyword evidence="3 9" id="KW-1003">Cell membrane</keyword>
<dbReference type="GO" id="GO:0005886">
    <property type="term" value="C:plasma membrane"/>
    <property type="evidence" value="ECO:0007669"/>
    <property type="project" value="UniProtKB-SubCell"/>
</dbReference>
<dbReference type="GO" id="GO:0042158">
    <property type="term" value="P:lipoprotein biosynthetic process"/>
    <property type="evidence" value="ECO:0007669"/>
    <property type="project" value="UniProtKB-UniRule"/>
</dbReference>
<dbReference type="PANTHER" id="PTHR38686">
    <property type="entry name" value="APOLIPOPROTEIN N-ACYLTRANSFERASE"/>
    <property type="match status" value="1"/>
</dbReference>
<comment type="pathway">
    <text evidence="9">Protein modification; lipoprotein biosynthesis (N-acyl transfer).</text>
</comment>
<keyword evidence="5 9" id="KW-0812">Transmembrane</keyword>
<keyword evidence="7 9" id="KW-0472">Membrane</keyword>
<sequence length="564" mass="63465">MSSRFQYLLLSLIAGTLLWLAWPSSPGTLFIFVALTPLLWLAENVRNIKAYWAWTLLAFTLFNAATTWWVGNTTVPASGVFANLFTALLMTIPFTSYYGARKRLGRTGAYVALIVYWMTFEYVNLTWEFAWPWLSLGNAFAMRPDWVQWYQYTGVGGGTLWVLLVNITAYECWRKFPELDIKYVGRMLRLLWKPALVLFVVPFVLNVLALLNTHPANDSKPMKIKVVIVQPNIDPYDKFTEGADAQQLDLLLKLSAQKADSSTQYIIWPETALFTEGAWENELRMNPEILRIRDFLQQHAPNAVLISGASTLKRYGHELQEFPYTARPLSDGGAYDAFNAAIQIDPAGGVQVYHKAKLVPGAEIVPYVKYLSFMGNFALDMGGITGGYGLTPGVLLMSRDIKPGPGLGSPNGPQVAPVVCYESVFGEYMARQVKQGAQFSVIMTNDGWWGNTEGHRQHLNYARLRAIETHRWIARCANTGISAFISPSGEVIDAQPYWQQAVMEHSVTIETVQTLYVRFGDYLYKAAAIFCILLIIYRIYLRFAKRANYVEGDQPASSKRSIPG</sequence>
<feature type="transmembrane region" description="Helical" evidence="9">
    <location>
        <begin position="52"/>
        <end position="71"/>
    </location>
</feature>
<dbReference type="EMBL" id="FMAR01000003">
    <property type="protein sequence ID" value="SCC11197.1"/>
    <property type="molecule type" value="Genomic_DNA"/>
</dbReference>
<dbReference type="OrthoDB" id="9804277at2"/>
<reference evidence="11 12" key="1">
    <citation type="submission" date="2016-08" db="EMBL/GenBank/DDBJ databases">
        <authorList>
            <person name="Seilhamer J.J."/>
        </authorList>
    </citation>
    <scope>NUCLEOTIDE SEQUENCE [LARGE SCALE GENOMIC DNA]</scope>
    <source>
        <strain evidence="11 12">A37T2</strain>
    </source>
</reference>
<dbReference type="STRING" id="1335309.GA0116948_103287"/>
<dbReference type="GO" id="GO:0016410">
    <property type="term" value="F:N-acyltransferase activity"/>
    <property type="evidence" value="ECO:0007669"/>
    <property type="project" value="UniProtKB-UniRule"/>
</dbReference>
<organism evidence="11 12">
    <name type="scientific">Chitinophaga costaii</name>
    <dbReference type="NCBI Taxonomy" id="1335309"/>
    <lineage>
        <taxon>Bacteria</taxon>
        <taxon>Pseudomonadati</taxon>
        <taxon>Bacteroidota</taxon>
        <taxon>Chitinophagia</taxon>
        <taxon>Chitinophagales</taxon>
        <taxon>Chitinophagaceae</taxon>
        <taxon>Chitinophaga</taxon>
    </lineage>
</organism>
<evidence type="ECO:0000256" key="3">
    <source>
        <dbReference type="ARBA" id="ARBA00022475"/>
    </source>
</evidence>
<evidence type="ECO:0000256" key="1">
    <source>
        <dbReference type="ARBA" id="ARBA00004651"/>
    </source>
</evidence>
<gene>
    <name evidence="9" type="primary">lnt</name>
    <name evidence="11" type="ORF">GA0116948_103287</name>
</gene>
<feature type="transmembrane region" description="Helical" evidence="9">
    <location>
        <begin position="7"/>
        <end position="22"/>
    </location>
</feature>
<evidence type="ECO:0000259" key="10">
    <source>
        <dbReference type="PROSITE" id="PS50263"/>
    </source>
</evidence>
<dbReference type="CDD" id="cd07571">
    <property type="entry name" value="ALP_N-acyl_transferase"/>
    <property type="match status" value="1"/>
</dbReference>
<dbReference type="HAMAP" id="MF_01148">
    <property type="entry name" value="Lnt"/>
    <property type="match status" value="1"/>
</dbReference>
<evidence type="ECO:0000256" key="5">
    <source>
        <dbReference type="ARBA" id="ARBA00022692"/>
    </source>
</evidence>
<dbReference type="InterPro" id="IPR004563">
    <property type="entry name" value="Apolipo_AcylTrfase"/>
</dbReference>
<feature type="transmembrane region" description="Helical" evidence="9">
    <location>
        <begin position="522"/>
        <end position="541"/>
    </location>
</feature>
<dbReference type="EC" id="2.3.1.269" evidence="9"/>
<dbReference type="PANTHER" id="PTHR38686:SF1">
    <property type="entry name" value="APOLIPOPROTEIN N-ACYLTRANSFERASE"/>
    <property type="match status" value="1"/>
</dbReference>
<dbReference type="UniPathway" id="UPA00666"/>
<protein>
    <recommendedName>
        <fullName evidence="9">Apolipoprotein N-acyltransferase</fullName>
        <shortName evidence="9">ALP N-acyltransferase</shortName>
        <ecNumber evidence="9">2.3.1.269</ecNumber>
    </recommendedName>
</protein>
<feature type="domain" description="CN hydrolase" evidence="10">
    <location>
        <begin position="229"/>
        <end position="514"/>
    </location>
</feature>
<feature type="transmembrane region" description="Helical" evidence="9">
    <location>
        <begin position="190"/>
        <end position="211"/>
    </location>
</feature>
<evidence type="ECO:0000256" key="2">
    <source>
        <dbReference type="ARBA" id="ARBA00010065"/>
    </source>
</evidence>
<proteinExistence type="inferred from homology"/>
<dbReference type="InterPro" id="IPR045378">
    <property type="entry name" value="LNT_N"/>
</dbReference>
<dbReference type="Pfam" id="PF00795">
    <property type="entry name" value="CN_hydrolase"/>
    <property type="match status" value="1"/>
</dbReference>
<keyword evidence="11" id="KW-0449">Lipoprotein</keyword>
<evidence type="ECO:0000313" key="12">
    <source>
        <dbReference type="Proteomes" id="UP000242818"/>
    </source>
</evidence>
<comment type="subcellular location">
    <subcellularLocation>
        <location evidence="1 9">Cell membrane</location>
        <topology evidence="1 9">Multi-pass membrane protein</topology>
    </subcellularLocation>
</comment>
<dbReference type="SUPFAM" id="SSF56317">
    <property type="entry name" value="Carbon-nitrogen hydrolase"/>
    <property type="match status" value="1"/>
</dbReference>
<evidence type="ECO:0000256" key="8">
    <source>
        <dbReference type="ARBA" id="ARBA00023315"/>
    </source>
</evidence>
<name>A0A1C4BWG0_9BACT</name>
<dbReference type="InterPro" id="IPR036526">
    <property type="entry name" value="C-N_Hydrolase_sf"/>
</dbReference>